<name>A0A2A7NE07_MYCAG</name>
<dbReference type="EMBL" id="BLKS01000001">
    <property type="protein sequence ID" value="GFG50063.1"/>
    <property type="molecule type" value="Genomic_DNA"/>
</dbReference>
<dbReference type="EMBL" id="PDCP01000005">
    <property type="protein sequence ID" value="PEG41708.1"/>
    <property type="molecule type" value="Genomic_DNA"/>
</dbReference>
<evidence type="ECO:0000313" key="1">
    <source>
        <dbReference type="EMBL" id="GFG50063.1"/>
    </source>
</evidence>
<reference evidence="1" key="3">
    <citation type="submission" date="2020-02" db="EMBL/GenBank/DDBJ databases">
        <authorList>
            <person name="Matsumoto Y."/>
            <person name="Motooka D."/>
            <person name="Nakamura S."/>
        </authorList>
    </citation>
    <scope>NUCLEOTIDE SEQUENCE</scope>
    <source>
        <strain evidence="1">JCM 6377</strain>
    </source>
</reference>
<dbReference type="RefSeq" id="WP_097938455.1">
    <property type="nucleotide sequence ID" value="NZ_BLKS01000001.1"/>
</dbReference>
<gene>
    <name evidence="2" type="ORF">CQY20_04460</name>
    <name evidence="1" type="ORF">MAGR_15040</name>
</gene>
<comment type="caution">
    <text evidence="2">The sequence shown here is derived from an EMBL/GenBank/DDBJ whole genome shotgun (WGS) entry which is preliminary data.</text>
</comment>
<dbReference type="Proteomes" id="UP000220914">
    <property type="component" value="Unassembled WGS sequence"/>
</dbReference>
<dbReference type="AlphaFoldDB" id="A0A2A7NE07"/>
<sequence length="249" mass="27431">MKVPALSTHRPDYSVPLDEGISWFDSDTGCTIVVSTPAADPGLWEDFVDGAVRTYHKHGIERALDMDSLLDEANTQLFHVAVNDRGKVLGGIRAKGPLESAEESHAIEEWADQPGLSAVRKMLTDRLPFGVVEMKTAWMSDDAGRSRSLSDTLARTPFPTMALLDAQFVVATAGAHVLNRWRNSGGVVATKIPATPYPDERYRTKMIWWDRGTFTNHADAKQVSKIFNEMAILSRQLDHVDARALGSGL</sequence>
<dbReference type="Proteomes" id="UP000465302">
    <property type="component" value="Unassembled WGS sequence"/>
</dbReference>
<proteinExistence type="predicted"/>
<evidence type="ECO:0000313" key="3">
    <source>
        <dbReference type="Proteomes" id="UP000220914"/>
    </source>
</evidence>
<accession>A0A2A7NE07</accession>
<evidence type="ECO:0008006" key="5">
    <source>
        <dbReference type="Google" id="ProtNLM"/>
    </source>
</evidence>
<organism evidence="2 3">
    <name type="scientific">Mycolicibacterium agri</name>
    <name type="common">Mycobacterium agri</name>
    <dbReference type="NCBI Taxonomy" id="36811"/>
    <lineage>
        <taxon>Bacteria</taxon>
        <taxon>Bacillati</taxon>
        <taxon>Actinomycetota</taxon>
        <taxon>Actinomycetes</taxon>
        <taxon>Mycobacteriales</taxon>
        <taxon>Mycobacteriaceae</taxon>
        <taxon>Mycolicibacterium</taxon>
    </lineage>
</organism>
<protein>
    <recommendedName>
        <fullName evidence="5">N-acetyltransferase domain-containing protein</fullName>
    </recommendedName>
</protein>
<keyword evidence="3" id="KW-1185">Reference proteome</keyword>
<evidence type="ECO:0000313" key="2">
    <source>
        <dbReference type="EMBL" id="PEG41708.1"/>
    </source>
</evidence>
<reference evidence="2 3" key="1">
    <citation type="submission" date="2017-10" db="EMBL/GenBank/DDBJ databases">
        <title>The new phylogeny of genus Mycobacterium.</title>
        <authorList>
            <person name="Tortoli E."/>
            <person name="Trovato A."/>
            <person name="Cirillo D.M."/>
        </authorList>
    </citation>
    <scope>NUCLEOTIDE SEQUENCE [LARGE SCALE GENOMIC DNA]</scope>
    <source>
        <strain evidence="2 3">CCUG37673</strain>
    </source>
</reference>
<evidence type="ECO:0000313" key="4">
    <source>
        <dbReference type="Proteomes" id="UP000465302"/>
    </source>
</evidence>
<reference evidence="1 4" key="2">
    <citation type="journal article" date="2019" name="Emerg. Microbes Infect.">
        <title>Comprehensive subspecies identification of 175 nontuberculous mycobacteria species based on 7547 genomic profiles.</title>
        <authorList>
            <person name="Matsumoto Y."/>
            <person name="Kinjo T."/>
            <person name="Motooka D."/>
            <person name="Nabeya D."/>
            <person name="Jung N."/>
            <person name="Uechi K."/>
            <person name="Horii T."/>
            <person name="Iida T."/>
            <person name="Fujita J."/>
            <person name="Nakamura S."/>
        </authorList>
    </citation>
    <scope>NUCLEOTIDE SEQUENCE [LARGE SCALE GENOMIC DNA]</scope>
    <source>
        <strain evidence="1 4">JCM 6377</strain>
    </source>
</reference>
<dbReference type="OrthoDB" id="5175138at2"/>